<sequence length="96" mass="10729">MPHEELDNKLANDGELKKLELPRMNLGSLVRHFGPGLILMMTGIGTSHLVAAPTAGGRFAYALLWCIPIAYIFKYYGFEMAFRFTNATGRSIMEAY</sequence>
<evidence type="ECO:0000313" key="2">
    <source>
        <dbReference type="EMBL" id="GAG45321.1"/>
    </source>
</evidence>
<dbReference type="AlphaFoldDB" id="X0ZA69"/>
<reference evidence="2" key="1">
    <citation type="journal article" date="2014" name="Front. Microbiol.">
        <title>High frequency of phylogenetically diverse reductive dehalogenase-homologous genes in deep subseafloor sedimentary metagenomes.</title>
        <authorList>
            <person name="Kawai M."/>
            <person name="Futagami T."/>
            <person name="Toyoda A."/>
            <person name="Takaki Y."/>
            <person name="Nishi S."/>
            <person name="Hori S."/>
            <person name="Arai W."/>
            <person name="Tsubouchi T."/>
            <person name="Morono Y."/>
            <person name="Uchiyama I."/>
            <person name="Ito T."/>
            <person name="Fujiyama A."/>
            <person name="Inagaki F."/>
            <person name="Takami H."/>
        </authorList>
    </citation>
    <scope>NUCLEOTIDE SEQUENCE</scope>
    <source>
        <strain evidence="2">Expedition CK06-06</strain>
    </source>
</reference>
<dbReference type="EMBL" id="BARS01056738">
    <property type="protein sequence ID" value="GAG45321.1"/>
    <property type="molecule type" value="Genomic_DNA"/>
</dbReference>
<comment type="caution">
    <text evidence="2">The sequence shown here is derived from an EMBL/GenBank/DDBJ whole genome shotgun (WGS) entry which is preliminary data.</text>
</comment>
<protein>
    <recommendedName>
        <fullName evidence="3">Divalent metal cation transporter</fullName>
    </recommendedName>
</protein>
<feature type="non-terminal residue" evidence="2">
    <location>
        <position position="96"/>
    </location>
</feature>
<keyword evidence="1" id="KW-0812">Transmembrane</keyword>
<evidence type="ECO:0000256" key="1">
    <source>
        <dbReference type="SAM" id="Phobius"/>
    </source>
</evidence>
<organism evidence="2">
    <name type="scientific">marine sediment metagenome</name>
    <dbReference type="NCBI Taxonomy" id="412755"/>
    <lineage>
        <taxon>unclassified sequences</taxon>
        <taxon>metagenomes</taxon>
        <taxon>ecological metagenomes</taxon>
    </lineage>
</organism>
<gene>
    <name evidence="2" type="ORF">S01H1_83455</name>
</gene>
<feature type="transmembrane region" description="Helical" evidence="1">
    <location>
        <begin position="58"/>
        <end position="76"/>
    </location>
</feature>
<proteinExistence type="predicted"/>
<evidence type="ECO:0008006" key="3">
    <source>
        <dbReference type="Google" id="ProtNLM"/>
    </source>
</evidence>
<keyword evidence="1" id="KW-1133">Transmembrane helix</keyword>
<feature type="transmembrane region" description="Helical" evidence="1">
    <location>
        <begin position="33"/>
        <end position="52"/>
    </location>
</feature>
<name>X0ZA69_9ZZZZ</name>
<keyword evidence="1" id="KW-0472">Membrane</keyword>
<accession>X0ZA69</accession>